<dbReference type="PANTHER" id="PTHR30472:SF37">
    <property type="entry name" value="FE(3+) DICITRATE TRANSPORT SYSTEM PERMEASE PROTEIN FECD-RELATED"/>
    <property type="match status" value="1"/>
</dbReference>
<feature type="transmembrane region" description="Helical" evidence="8">
    <location>
        <begin position="83"/>
        <end position="102"/>
    </location>
</feature>
<evidence type="ECO:0000256" key="1">
    <source>
        <dbReference type="ARBA" id="ARBA00004651"/>
    </source>
</evidence>
<dbReference type="SUPFAM" id="SSF81345">
    <property type="entry name" value="ABC transporter involved in vitamin B12 uptake, BtuC"/>
    <property type="match status" value="2"/>
</dbReference>
<dbReference type="GO" id="GO:0033214">
    <property type="term" value="P:siderophore-iron import into cell"/>
    <property type="evidence" value="ECO:0007669"/>
    <property type="project" value="TreeGrafter"/>
</dbReference>
<dbReference type="InterPro" id="IPR000522">
    <property type="entry name" value="ABC_transptr_permease_BtuC"/>
</dbReference>
<feature type="transmembrane region" description="Helical" evidence="8">
    <location>
        <begin position="297"/>
        <end position="318"/>
    </location>
</feature>
<organism evidence="9 10">
    <name type="scientific">Moraxella lacunata</name>
    <dbReference type="NCBI Taxonomy" id="477"/>
    <lineage>
        <taxon>Bacteria</taxon>
        <taxon>Pseudomonadati</taxon>
        <taxon>Pseudomonadota</taxon>
        <taxon>Gammaproteobacteria</taxon>
        <taxon>Moraxellales</taxon>
        <taxon>Moraxellaceae</taxon>
        <taxon>Moraxella</taxon>
    </lineage>
</organism>
<gene>
    <name evidence="9" type="primary">fhuB</name>
    <name evidence="9" type="ORF">NCTC10359_00953</name>
</gene>
<keyword evidence="5 8" id="KW-0812">Transmembrane</keyword>
<feature type="transmembrane region" description="Helical" evidence="8">
    <location>
        <begin position="270"/>
        <end position="291"/>
    </location>
</feature>
<feature type="transmembrane region" description="Helical" evidence="8">
    <location>
        <begin position="629"/>
        <end position="646"/>
    </location>
</feature>
<evidence type="ECO:0000256" key="2">
    <source>
        <dbReference type="ARBA" id="ARBA00007935"/>
    </source>
</evidence>
<dbReference type="AlphaFoldDB" id="A0A378T6D3"/>
<evidence type="ECO:0000313" key="9">
    <source>
        <dbReference type="EMBL" id="STZ56339.1"/>
    </source>
</evidence>
<evidence type="ECO:0000313" key="10">
    <source>
        <dbReference type="Proteomes" id="UP000254437"/>
    </source>
</evidence>
<protein>
    <submittedName>
        <fullName evidence="9">Iron(III)-hydroxamate import system permease protein fhuB</fullName>
    </submittedName>
</protein>
<accession>A0A378T6D3</accession>
<dbReference type="GO" id="GO:0005886">
    <property type="term" value="C:plasma membrane"/>
    <property type="evidence" value="ECO:0007669"/>
    <property type="project" value="UniProtKB-SubCell"/>
</dbReference>
<feature type="transmembrane region" description="Helical" evidence="8">
    <location>
        <begin position="552"/>
        <end position="573"/>
    </location>
</feature>
<feature type="transmembrane region" description="Helical" evidence="8">
    <location>
        <begin position="383"/>
        <end position="400"/>
    </location>
</feature>
<feature type="transmembrane region" description="Helical" evidence="8">
    <location>
        <begin position="467"/>
        <end position="487"/>
    </location>
</feature>
<feature type="transmembrane region" description="Helical" evidence="8">
    <location>
        <begin position="507"/>
        <end position="531"/>
    </location>
</feature>
<evidence type="ECO:0000256" key="7">
    <source>
        <dbReference type="ARBA" id="ARBA00023136"/>
    </source>
</evidence>
<dbReference type="InterPro" id="IPR037294">
    <property type="entry name" value="ABC_BtuC-like"/>
</dbReference>
<feature type="transmembrane region" description="Helical" evidence="8">
    <location>
        <begin position="148"/>
        <end position="171"/>
    </location>
</feature>
<keyword evidence="4" id="KW-1003">Cell membrane</keyword>
<dbReference type="Pfam" id="PF01032">
    <property type="entry name" value="FecCD"/>
    <property type="match status" value="2"/>
</dbReference>
<keyword evidence="7 8" id="KW-0472">Membrane</keyword>
<keyword evidence="6 8" id="KW-1133">Transmembrane helix</keyword>
<evidence type="ECO:0000256" key="4">
    <source>
        <dbReference type="ARBA" id="ARBA00022475"/>
    </source>
</evidence>
<feature type="transmembrane region" description="Helical" evidence="8">
    <location>
        <begin position="412"/>
        <end position="435"/>
    </location>
</feature>
<feature type="transmembrane region" description="Helical" evidence="8">
    <location>
        <begin position="339"/>
        <end position="363"/>
    </location>
</feature>
<dbReference type="EMBL" id="UGQU01000001">
    <property type="protein sequence ID" value="STZ56339.1"/>
    <property type="molecule type" value="Genomic_DNA"/>
</dbReference>
<proteinExistence type="inferred from homology"/>
<feature type="transmembrane region" description="Helical" evidence="8">
    <location>
        <begin position="49"/>
        <end position="71"/>
    </location>
</feature>
<feature type="transmembrane region" description="Helical" evidence="8">
    <location>
        <begin position="223"/>
        <end position="240"/>
    </location>
</feature>
<name>A0A378T6D3_MORLA</name>
<dbReference type="NCBIfam" id="NF007866">
    <property type="entry name" value="PRK10577.1-2"/>
    <property type="match status" value="1"/>
</dbReference>
<evidence type="ECO:0000256" key="8">
    <source>
        <dbReference type="SAM" id="Phobius"/>
    </source>
</evidence>
<dbReference type="GO" id="GO:0022857">
    <property type="term" value="F:transmembrane transporter activity"/>
    <property type="evidence" value="ECO:0007669"/>
    <property type="project" value="InterPro"/>
</dbReference>
<dbReference type="RefSeq" id="WP_181814368.1">
    <property type="nucleotide sequence ID" value="NZ_UGQU01000001.1"/>
</dbReference>
<dbReference type="Proteomes" id="UP000254437">
    <property type="component" value="Unassembled WGS sequence"/>
</dbReference>
<comment type="similarity">
    <text evidence="2">Belongs to the binding-protein-dependent transport system permease family. FecCD subfamily.</text>
</comment>
<dbReference type="CDD" id="cd06550">
    <property type="entry name" value="TM_ABC_iron-siderophores_like"/>
    <property type="match status" value="1"/>
</dbReference>
<evidence type="ECO:0000256" key="3">
    <source>
        <dbReference type="ARBA" id="ARBA00022448"/>
    </source>
</evidence>
<sequence>MIHKSAVLGMLGALVVISSVALVSTQWAYPVHELFAHDTPLIQLAKQYEIIATMMVALLAGGILSVASLLLQQIIGNTLASDTTLAVGSGANMTMMLVALFLPNLGLYGSFWVAMMGALLSIGATFLLSLRSNFNPITLMLSGLMINILLYAIANLLLIFFSEMSLGVMMWSGGILTQSSLDTTYHLGIIAVASSLALMPLIKPLTLMGLDDSTAKSLGVSVQKIRLISVMLVAIMVATVVSQLGVLSFAGLAGATLANALSIHHVGRRLAVGFVAGGLLLWLTSNVSTLLSAKFSLIIPAGAMSGILGAPIIIYLILKQKNQHINDDAPISIPKRKPINVLAYLALLVVITIIALIITPHALGFGFNADMALIGEFRLSRTLGALSVGAMLAIAGTLLQRLTQNPMASPEVLGVSGGSALGVVAFFVIGSWLGLAHSNTFIIAGGVLGALAVLGVILWLSSRLSHGHLLLVGVAISALTTGVMTLLRLSGDPRLQTILTWLSGSTYHLNLGTAMMLCVCLMMSVIITLMLSKTVQLISLGDEVARGRGVSVRFFYGLLLFIIAILSAIATLAMGPLSFVGLVVPHLAISMGATTLTAQLRLSALLGAMLLVVADYVGRYVIFPYEIPAGTLSAIVGAGYFVYLTLRKK</sequence>
<reference evidence="9 10" key="1">
    <citation type="submission" date="2018-06" db="EMBL/GenBank/DDBJ databases">
        <authorList>
            <consortium name="Pathogen Informatics"/>
            <person name="Doyle S."/>
        </authorList>
    </citation>
    <scope>NUCLEOTIDE SEQUENCE [LARGE SCALE GENOMIC DNA]</scope>
    <source>
        <strain evidence="9 10">NCTC10359</strain>
    </source>
</reference>
<evidence type="ECO:0000256" key="5">
    <source>
        <dbReference type="ARBA" id="ARBA00022692"/>
    </source>
</evidence>
<keyword evidence="3" id="KW-0813">Transport</keyword>
<feature type="transmembrane region" description="Helical" evidence="8">
    <location>
        <begin position="441"/>
        <end position="460"/>
    </location>
</feature>
<feature type="transmembrane region" description="Helical" evidence="8">
    <location>
        <begin position="108"/>
        <end position="128"/>
    </location>
</feature>
<dbReference type="PANTHER" id="PTHR30472">
    <property type="entry name" value="FERRIC ENTEROBACTIN TRANSPORT SYSTEM PERMEASE PROTEIN"/>
    <property type="match status" value="1"/>
</dbReference>
<dbReference type="Gene3D" id="1.10.3470.10">
    <property type="entry name" value="ABC transporter involved in vitamin B12 uptake, BtuC"/>
    <property type="match status" value="2"/>
</dbReference>
<comment type="subcellular location">
    <subcellularLocation>
        <location evidence="1">Cell membrane</location>
        <topology evidence="1">Multi-pass membrane protein</topology>
    </subcellularLocation>
</comment>
<evidence type="ECO:0000256" key="6">
    <source>
        <dbReference type="ARBA" id="ARBA00022989"/>
    </source>
</evidence>